<dbReference type="RefSeq" id="WP_265680682.1">
    <property type="nucleotide sequence ID" value="NZ_CP120863.1"/>
</dbReference>
<dbReference type="NCBIfam" id="NF004771">
    <property type="entry name" value="PRK06110.1"/>
    <property type="match status" value="1"/>
</dbReference>
<evidence type="ECO:0000313" key="6">
    <source>
        <dbReference type="Proteomes" id="UP001209803"/>
    </source>
</evidence>
<evidence type="ECO:0000256" key="3">
    <source>
        <dbReference type="ARBA" id="ARBA00023239"/>
    </source>
</evidence>
<dbReference type="PANTHER" id="PTHR48078">
    <property type="entry name" value="THREONINE DEHYDRATASE, MITOCHONDRIAL-RELATED"/>
    <property type="match status" value="1"/>
</dbReference>
<evidence type="ECO:0000256" key="2">
    <source>
        <dbReference type="ARBA" id="ARBA00022898"/>
    </source>
</evidence>
<proteinExistence type="predicted"/>
<gene>
    <name evidence="5" type="ORF">K1718_23215</name>
</gene>
<dbReference type="Pfam" id="PF00291">
    <property type="entry name" value="PALP"/>
    <property type="match status" value="1"/>
</dbReference>
<sequence length="325" mass="35065">MTRLFKLEDLQAVLPLVRQIVPETPAYSWPLLRKRFGFEVVVKHENHTAIGAFKARSSIVYIQKHIVTHGRPKGIISATRGNHGQSMALAARLLDLPATLVVPEGNAEGKNKAMRALGAELLIEGRDFDISRQVAETTAQERNYLMVPSFHRNIVLGVATYALELFHSCADLDVVYVPVGMGSGACGLITVRDLLNLKTEIVPVVSERAPAYKLSHDAGKIVTTQTAQTFADGMACRKPLQAALDILRKGADRIVSVSEDEIADAVRLLFADTHNLAEGAGAAALAALKKDAVHLKGKKAGIILSGGNIDEKVLRTILDGKTPMA</sequence>
<keyword evidence="6" id="KW-1185">Reference proteome</keyword>
<dbReference type="InterPro" id="IPR036052">
    <property type="entry name" value="TrpB-like_PALP_sf"/>
</dbReference>
<dbReference type="EMBL" id="CP120863">
    <property type="protein sequence ID" value="WFE89038.1"/>
    <property type="molecule type" value="Genomic_DNA"/>
</dbReference>
<dbReference type="Proteomes" id="UP001209803">
    <property type="component" value="Chromosome"/>
</dbReference>
<dbReference type="InterPro" id="IPR050147">
    <property type="entry name" value="Ser/Thr_Dehydratase"/>
</dbReference>
<dbReference type="EC" id="4.3.1.19" evidence="5"/>
<dbReference type="InterPro" id="IPR001926">
    <property type="entry name" value="TrpB-like_PALP"/>
</dbReference>
<feature type="domain" description="Tryptophan synthase beta chain-like PALP" evidence="4">
    <location>
        <begin position="19"/>
        <end position="306"/>
    </location>
</feature>
<dbReference type="GO" id="GO:0004794">
    <property type="term" value="F:threonine deaminase activity"/>
    <property type="evidence" value="ECO:0007669"/>
    <property type="project" value="UniProtKB-EC"/>
</dbReference>
<evidence type="ECO:0000313" key="5">
    <source>
        <dbReference type="EMBL" id="WFE89038.1"/>
    </source>
</evidence>
<evidence type="ECO:0000256" key="1">
    <source>
        <dbReference type="ARBA" id="ARBA00001933"/>
    </source>
</evidence>
<name>A0ABY8F0R9_9HYPH</name>
<dbReference type="SUPFAM" id="SSF53686">
    <property type="entry name" value="Tryptophan synthase beta subunit-like PLP-dependent enzymes"/>
    <property type="match status" value="1"/>
</dbReference>
<keyword evidence="2" id="KW-0663">Pyridoxal phosphate</keyword>
<accession>A0ABY8F0R9</accession>
<reference evidence="5 6" key="1">
    <citation type="submission" date="2023-03" db="EMBL/GenBank/DDBJ databases">
        <title>Roseibium porphyridii sp. nov. and Roseibium rhodosorbium sp. nov. isolated from marine algae, Porphyridium cruentum and Rhodosorus marinus, respectively.</title>
        <authorList>
            <person name="Lee M.W."/>
            <person name="Choi B.J."/>
            <person name="Lee J.K."/>
            <person name="Choi D.G."/>
            <person name="Baek J.H."/>
            <person name="Bayburt H."/>
            <person name="Kim J.M."/>
            <person name="Han D.M."/>
            <person name="Kim K.H."/>
            <person name="Jeon C.O."/>
        </authorList>
    </citation>
    <scope>NUCLEOTIDE SEQUENCE [LARGE SCALE GENOMIC DNA]</scope>
    <source>
        <strain evidence="5 6">KMA01</strain>
    </source>
</reference>
<protein>
    <submittedName>
        <fullName evidence="5">Threonine dehydratase</fullName>
        <ecNumber evidence="5">4.3.1.19</ecNumber>
    </submittedName>
</protein>
<comment type="cofactor">
    <cofactor evidence="1">
        <name>pyridoxal 5'-phosphate</name>
        <dbReference type="ChEBI" id="CHEBI:597326"/>
    </cofactor>
</comment>
<dbReference type="PANTHER" id="PTHR48078:SF7">
    <property type="entry name" value="BLL6502 PROTEIN"/>
    <property type="match status" value="1"/>
</dbReference>
<dbReference type="Gene3D" id="3.40.50.1100">
    <property type="match status" value="2"/>
</dbReference>
<keyword evidence="3 5" id="KW-0456">Lyase</keyword>
<evidence type="ECO:0000259" key="4">
    <source>
        <dbReference type="Pfam" id="PF00291"/>
    </source>
</evidence>
<organism evidence="5 6">
    <name type="scientific">Roseibium porphyridii</name>
    <dbReference type="NCBI Taxonomy" id="2866279"/>
    <lineage>
        <taxon>Bacteria</taxon>
        <taxon>Pseudomonadati</taxon>
        <taxon>Pseudomonadota</taxon>
        <taxon>Alphaproteobacteria</taxon>
        <taxon>Hyphomicrobiales</taxon>
        <taxon>Stappiaceae</taxon>
        <taxon>Roseibium</taxon>
    </lineage>
</organism>